<dbReference type="CDD" id="cd01335">
    <property type="entry name" value="Radical_SAM"/>
    <property type="match status" value="1"/>
</dbReference>
<dbReference type="Pfam" id="PF04055">
    <property type="entry name" value="Radical_SAM"/>
    <property type="match status" value="1"/>
</dbReference>
<name>A0A2M7RRQ8_9BACT</name>
<keyword evidence="4 6" id="KW-0408">Iron</keyword>
<dbReference type="InterPro" id="IPR027596">
    <property type="entry name" value="AmmeMemoSam_rS"/>
</dbReference>
<dbReference type="SFLD" id="SFLDG01101">
    <property type="entry name" value="Uncharacterised_Radical_SAM_Su"/>
    <property type="match status" value="1"/>
</dbReference>
<comment type="cofactor">
    <cofactor evidence="6">
        <name>[4Fe-4S] cluster</name>
        <dbReference type="ChEBI" id="CHEBI:49883"/>
    </cofactor>
    <text evidence="6">Binds 1 [4Fe-4S] cluster. The cluster is coordinated with 3 cysteines and an exchangeable S-adenosyl-L-methionine.</text>
</comment>
<evidence type="ECO:0000313" key="8">
    <source>
        <dbReference type="EMBL" id="PIZ02890.1"/>
    </source>
</evidence>
<dbReference type="NCBIfam" id="TIGR04337">
    <property type="entry name" value="AmmeMemoSam_rS"/>
    <property type="match status" value="1"/>
</dbReference>
<keyword evidence="1" id="KW-0004">4Fe-4S</keyword>
<dbReference type="EMBL" id="PFMK01000042">
    <property type="protein sequence ID" value="PIZ02890.1"/>
    <property type="molecule type" value="Genomic_DNA"/>
</dbReference>
<organism evidence="8 9">
    <name type="scientific">Candidatus Gottesmanbacteria bacterium CG_4_10_14_0_8_um_filter_37_24</name>
    <dbReference type="NCBI Taxonomy" id="1974574"/>
    <lineage>
        <taxon>Bacteria</taxon>
        <taxon>Candidatus Gottesmaniibacteriota</taxon>
    </lineage>
</organism>
<comment type="caution">
    <text evidence="8">The sequence shown here is derived from an EMBL/GenBank/DDBJ whole genome shotgun (WGS) entry which is preliminary data.</text>
</comment>
<keyword evidence="5 6" id="KW-0411">Iron-sulfur</keyword>
<dbReference type="SUPFAM" id="SSF102114">
    <property type="entry name" value="Radical SAM enzymes"/>
    <property type="match status" value="1"/>
</dbReference>
<feature type="binding site" evidence="6">
    <location>
        <position position="90"/>
    </location>
    <ligand>
        <name>[4Fe-4S] cluster</name>
        <dbReference type="ChEBI" id="CHEBI:49883"/>
        <note>4Fe-4S-S-AdoMet</note>
    </ligand>
</feature>
<evidence type="ECO:0000256" key="2">
    <source>
        <dbReference type="ARBA" id="ARBA00022691"/>
    </source>
</evidence>
<dbReference type="InterPro" id="IPR034457">
    <property type="entry name" value="Organic_radical-activating"/>
</dbReference>
<evidence type="ECO:0000256" key="6">
    <source>
        <dbReference type="PIRSR" id="PIRSR004869-50"/>
    </source>
</evidence>
<feature type="domain" description="Radical SAM core" evidence="7">
    <location>
        <begin position="68"/>
        <end position="306"/>
    </location>
</feature>
<dbReference type="Gene3D" id="3.20.20.70">
    <property type="entry name" value="Aldolase class I"/>
    <property type="match status" value="1"/>
</dbReference>
<evidence type="ECO:0000256" key="3">
    <source>
        <dbReference type="ARBA" id="ARBA00022723"/>
    </source>
</evidence>
<feature type="binding site" evidence="6">
    <location>
        <position position="87"/>
    </location>
    <ligand>
        <name>[4Fe-4S] cluster</name>
        <dbReference type="ChEBI" id="CHEBI:49883"/>
        <note>4Fe-4S-S-AdoMet</note>
    </ligand>
</feature>
<reference evidence="9" key="1">
    <citation type="submission" date="2017-09" db="EMBL/GenBank/DDBJ databases">
        <title>Depth-based differentiation of microbial function through sediment-hosted aquifers and enrichment of novel symbionts in the deep terrestrial subsurface.</title>
        <authorList>
            <person name="Probst A.J."/>
            <person name="Ladd B."/>
            <person name="Jarett J.K."/>
            <person name="Geller-Mcgrath D.E."/>
            <person name="Sieber C.M.K."/>
            <person name="Emerson J.B."/>
            <person name="Anantharaman K."/>
            <person name="Thomas B.C."/>
            <person name="Malmstrom R."/>
            <person name="Stieglmeier M."/>
            <person name="Klingl A."/>
            <person name="Woyke T."/>
            <person name="Ryan C.M."/>
            <person name="Banfield J.F."/>
        </authorList>
    </citation>
    <scope>NUCLEOTIDE SEQUENCE [LARGE SCALE GENOMIC DNA]</scope>
</reference>
<evidence type="ECO:0000256" key="4">
    <source>
        <dbReference type="ARBA" id="ARBA00023004"/>
    </source>
</evidence>
<dbReference type="SFLD" id="SFLDS00029">
    <property type="entry name" value="Radical_SAM"/>
    <property type="match status" value="1"/>
</dbReference>
<dbReference type="InterPro" id="IPR013785">
    <property type="entry name" value="Aldolase_TIM"/>
</dbReference>
<evidence type="ECO:0000256" key="5">
    <source>
        <dbReference type="ARBA" id="ARBA00023014"/>
    </source>
</evidence>
<evidence type="ECO:0000256" key="1">
    <source>
        <dbReference type="ARBA" id="ARBA00022485"/>
    </source>
</evidence>
<dbReference type="InterPro" id="IPR007197">
    <property type="entry name" value="rSAM"/>
</dbReference>
<dbReference type="PIRSF" id="PIRSF004869">
    <property type="entry name" value="PflX_prd"/>
    <property type="match status" value="1"/>
</dbReference>
<dbReference type="GO" id="GO:0003824">
    <property type="term" value="F:catalytic activity"/>
    <property type="evidence" value="ECO:0007669"/>
    <property type="project" value="InterPro"/>
</dbReference>
<dbReference type="PROSITE" id="PS51918">
    <property type="entry name" value="RADICAL_SAM"/>
    <property type="match status" value="1"/>
</dbReference>
<dbReference type="AlphaFoldDB" id="A0A2M7RRQ8"/>
<proteinExistence type="predicted"/>
<protein>
    <submittedName>
        <fullName evidence="8">AmmeMemoRadiSam system radical SAM enzyme</fullName>
    </submittedName>
</protein>
<keyword evidence="2 6" id="KW-0949">S-adenosyl-L-methionine</keyword>
<dbReference type="InterPro" id="IPR058240">
    <property type="entry name" value="rSAM_sf"/>
</dbReference>
<evidence type="ECO:0000313" key="9">
    <source>
        <dbReference type="Proteomes" id="UP000231069"/>
    </source>
</evidence>
<gene>
    <name evidence="8" type="primary">amrS</name>
    <name evidence="8" type="ORF">COY59_02405</name>
</gene>
<dbReference type="PANTHER" id="PTHR30352:SF5">
    <property type="entry name" value="PYRUVATE FORMATE-LYASE 1-ACTIVATING ENZYME"/>
    <property type="match status" value="1"/>
</dbReference>
<feature type="binding site" evidence="6">
    <location>
        <position position="83"/>
    </location>
    <ligand>
        <name>[4Fe-4S] cluster</name>
        <dbReference type="ChEBI" id="CHEBI:49883"/>
        <note>4Fe-4S-S-AdoMet</note>
    </ligand>
</feature>
<accession>A0A2M7RRQ8</accession>
<dbReference type="InterPro" id="IPR016431">
    <property type="entry name" value="Pyrv-formate_lyase-activ_prd"/>
</dbReference>
<keyword evidence="3 6" id="KW-0479">Metal-binding</keyword>
<evidence type="ECO:0000259" key="7">
    <source>
        <dbReference type="PROSITE" id="PS51918"/>
    </source>
</evidence>
<sequence length="361" mass="40887">MMKRAKLYKRLTNDKVLCLACSWYCKIDIDKVGICATRLNKEGVLYSLVYGKAMGLHLDPVEKKPLYHFLPSSKIFSFGTVGCNFGCLFCQNWDMSQINKSQIPNPEPSCRGGRSQIHENMLINLIDDMSVTISPKEIVRRAKETGAKGIAYTYNEPAIFVEFTHDTAILAKKEGLKNIYVSNGFESDETFKYIRDYIDAINIDLKSFSKDYYIKVCKAKIEPVLNNIKKFFQIGVETEVTTLIVPGLNDSKKELKSIAEFLVSVSSDIPWHVSAFYPTYKMTDIFPTPHSTLVNAYNIGKKAGLKYIYIGNIRDTVRSSTFCPKCGQCLIKRDGYDVKIDMDLGKGKCSKCAEKIYGVWK</sequence>
<dbReference type="GO" id="GO:0046872">
    <property type="term" value="F:metal ion binding"/>
    <property type="evidence" value="ECO:0007669"/>
    <property type="project" value="UniProtKB-KW"/>
</dbReference>
<dbReference type="Proteomes" id="UP000231069">
    <property type="component" value="Unassembled WGS sequence"/>
</dbReference>
<dbReference type="GO" id="GO:0051539">
    <property type="term" value="F:4 iron, 4 sulfur cluster binding"/>
    <property type="evidence" value="ECO:0007669"/>
    <property type="project" value="UniProtKB-KW"/>
</dbReference>
<dbReference type="PANTHER" id="PTHR30352">
    <property type="entry name" value="PYRUVATE FORMATE-LYASE-ACTIVATING ENZYME"/>
    <property type="match status" value="1"/>
</dbReference>